<dbReference type="PANTHER" id="PTHR33284:SF1">
    <property type="entry name" value="RIBOSOMAL PROTEIN L25_GLN-TRNA SYNTHETASE, ANTI-CODON-BINDING DOMAIN-CONTAINING PROTEIN"/>
    <property type="match status" value="1"/>
</dbReference>
<dbReference type="SUPFAM" id="SSF50715">
    <property type="entry name" value="Ribosomal protein L25-like"/>
    <property type="match status" value="1"/>
</dbReference>
<evidence type="ECO:0000256" key="3">
    <source>
        <dbReference type="ARBA" id="ARBA00022980"/>
    </source>
</evidence>
<evidence type="ECO:0000259" key="8">
    <source>
        <dbReference type="Pfam" id="PF14693"/>
    </source>
</evidence>
<dbReference type="CDD" id="cd00495">
    <property type="entry name" value="Ribosomal_L25_TL5_CTC"/>
    <property type="match status" value="1"/>
</dbReference>
<dbReference type="GO" id="GO:0022625">
    <property type="term" value="C:cytosolic large ribosomal subunit"/>
    <property type="evidence" value="ECO:0007669"/>
    <property type="project" value="TreeGrafter"/>
</dbReference>
<evidence type="ECO:0000256" key="4">
    <source>
        <dbReference type="ARBA" id="ARBA00023274"/>
    </source>
</evidence>
<keyword evidence="2 5" id="KW-0694">RNA-binding</keyword>
<dbReference type="InterPro" id="IPR029751">
    <property type="entry name" value="Ribosomal_L25_dom"/>
</dbReference>
<protein>
    <recommendedName>
        <fullName evidence="5">Large ribosomal subunit protein bL25</fullName>
    </recommendedName>
    <alternativeName>
        <fullName evidence="5">General stress protein CTC</fullName>
    </alternativeName>
</protein>
<evidence type="ECO:0000256" key="6">
    <source>
        <dbReference type="SAM" id="MobiDB-lite"/>
    </source>
</evidence>
<accession>A0A1F6Y6R8</accession>
<dbReference type="Pfam" id="PF14693">
    <property type="entry name" value="Ribosomal_TL5_C"/>
    <property type="match status" value="1"/>
</dbReference>
<dbReference type="InterPro" id="IPR011035">
    <property type="entry name" value="Ribosomal_bL25/Gln-tRNA_synth"/>
</dbReference>
<dbReference type="AlphaFoldDB" id="A0A1F6Y6R8"/>
<dbReference type="Gene3D" id="2.170.120.20">
    <property type="entry name" value="Ribosomal protein L25, beta domain"/>
    <property type="match status" value="1"/>
</dbReference>
<evidence type="ECO:0000256" key="5">
    <source>
        <dbReference type="HAMAP-Rule" id="MF_01334"/>
    </source>
</evidence>
<keyword evidence="1 5" id="KW-0699">rRNA-binding</keyword>
<feature type="compositionally biased region" description="Basic and acidic residues" evidence="6">
    <location>
        <begin position="247"/>
        <end position="260"/>
    </location>
</feature>
<gene>
    <name evidence="5" type="primary">rplY</name>
    <name evidence="5" type="synonym">ctc</name>
    <name evidence="9" type="ORF">A3G53_03180</name>
</gene>
<evidence type="ECO:0000256" key="2">
    <source>
        <dbReference type="ARBA" id="ARBA00022884"/>
    </source>
</evidence>
<keyword evidence="3 5" id="KW-0689">Ribosomal protein</keyword>
<dbReference type="NCBIfam" id="TIGR00731">
    <property type="entry name" value="bL25_bact_ctc"/>
    <property type="match status" value="1"/>
</dbReference>
<dbReference type="GO" id="GO:0008097">
    <property type="term" value="F:5S rRNA binding"/>
    <property type="evidence" value="ECO:0007669"/>
    <property type="project" value="InterPro"/>
</dbReference>
<comment type="function">
    <text evidence="5">This is one of the proteins that binds to the 5S RNA in the ribosome where it forms part of the central protuberance.</text>
</comment>
<feature type="domain" description="Large ribosomal subunit protein bL25 beta" evidence="8">
    <location>
        <begin position="121"/>
        <end position="204"/>
    </location>
</feature>
<evidence type="ECO:0000259" key="7">
    <source>
        <dbReference type="Pfam" id="PF01386"/>
    </source>
</evidence>
<dbReference type="Pfam" id="PF01386">
    <property type="entry name" value="Ribosomal_L25p"/>
    <property type="match status" value="1"/>
</dbReference>
<feature type="compositionally biased region" description="Basic and acidic residues" evidence="6">
    <location>
        <begin position="222"/>
        <end position="231"/>
    </location>
</feature>
<dbReference type="InterPro" id="IPR020930">
    <property type="entry name" value="Ribosomal_uL5_bac-type"/>
</dbReference>
<feature type="region of interest" description="Disordered" evidence="6">
    <location>
        <begin position="213"/>
        <end position="260"/>
    </location>
</feature>
<dbReference type="GO" id="GO:0006412">
    <property type="term" value="P:translation"/>
    <property type="evidence" value="ECO:0007669"/>
    <property type="project" value="UniProtKB-UniRule"/>
</dbReference>
<dbReference type="GO" id="GO:0003735">
    <property type="term" value="F:structural constituent of ribosome"/>
    <property type="evidence" value="ECO:0007669"/>
    <property type="project" value="InterPro"/>
</dbReference>
<evidence type="ECO:0000256" key="1">
    <source>
        <dbReference type="ARBA" id="ARBA00022730"/>
    </source>
</evidence>
<dbReference type="Gene3D" id="2.40.240.10">
    <property type="entry name" value="Ribosomal Protein L25, Chain P"/>
    <property type="match status" value="1"/>
</dbReference>
<sequence>MFVIQATKRDLKVGLNTLRKGGQLPAVFYGAGKKSTSVTISTKEFKKIWREAGESSAIQIIMNDGNVDPVRSRAHAQGASPADRGAATSNGVDVLIHEVQMDPVRDEPIHVDFLAIDMTKKIKVKVPLEFVGISNAVKSGIGNLVKVLYEIEVEALPKDLPHNLPVDISKLETLQDTVTVSEIKLPTGVMAITAGTDIVASVVEQVEEKIEEAPPVDLSTIEVEKKGKKEEEGAEATTTPEATATPAKEEKAEKKPARNA</sequence>
<dbReference type="EMBL" id="MFVU01000013">
    <property type="protein sequence ID" value="OGJ02058.1"/>
    <property type="molecule type" value="Genomic_DNA"/>
</dbReference>
<dbReference type="InterPro" id="IPR020056">
    <property type="entry name" value="Rbsml_bL25/Gln-tRNA_synth_N"/>
</dbReference>
<dbReference type="Proteomes" id="UP000178645">
    <property type="component" value="Unassembled WGS sequence"/>
</dbReference>
<comment type="similarity">
    <text evidence="5">Belongs to the bacterial ribosomal protein bL25 family. CTC subfamily.</text>
</comment>
<organism evidence="9 10">
    <name type="scientific">Candidatus Nomurabacteria bacterium RIFCSPLOWO2_12_FULL_44_11</name>
    <dbReference type="NCBI Taxonomy" id="1801796"/>
    <lineage>
        <taxon>Bacteria</taxon>
        <taxon>Candidatus Nomuraibacteriota</taxon>
    </lineage>
</organism>
<dbReference type="HAMAP" id="MF_01334">
    <property type="entry name" value="Ribosomal_bL25_CTC"/>
    <property type="match status" value="1"/>
</dbReference>
<proteinExistence type="inferred from homology"/>
<reference evidence="9 10" key="1">
    <citation type="journal article" date="2016" name="Nat. Commun.">
        <title>Thousands of microbial genomes shed light on interconnected biogeochemical processes in an aquifer system.</title>
        <authorList>
            <person name="Anantharaman K."/>
            <person name="Brown C.T."/>
            <person name="Hug L.A."/>
            <person name="Sharon I."/>
            <person name="Castelle C.J."/>
            <person name="Probst A.J."/>
            <person name="Thomas B.C."/>
            <person name="Singh A."/>
            <person name="Wilkins M.J."/>
            <person name="Karaoz U."/>
            <person name="Brodie E.L."/>
            <person name="Williams K.H."/>
            <person name="Hubbard S.S."/>
            <person name="Banfield J.F."/>
        </authorList>
    </citation>
    <scope>NUCLEOTIDE SEQUENCE [LARGE SCALE GENOMIC DNA]</scope>
</reference>
<dbReference type="InterPro" id="IPR037121">
    <property type="entry name" value="Ribosomal_bL25_C"/>
</dbReference>
<evidence type="ECO:0000313" key="9">
    <source>
        <dbReference type="EMBL" id="OGJ02058.1"/>
    </source>
</evidence>
<dbReference type="InterPro" id="IPR001021">
    <property type="entry name" value="Ribosomal_bL25_long"/>
</dbReference>
<comment type="subunit">
    <text evidence="5">Part of the 50S ribosomal subunit; part of the 5S rRNA/L5/L18/L25 subcomplex. Contacts the 5S rRNA. Binds to the 5S rRNA independently of L5 and L18.</text>
</comment>
<dbReference type="InterPro" id="IPR020057">
    <property type="entry name" value="Ribosomal_bL25_b-dom"/>
</dbReference>
<keyword evidence="4 5" id="KW-0687">Ribonucleoprotein</keyword>
<dbReference type="PANTHER" id="PTHR33284">
    <property type="entry name" value="RIBOSOMAL PROTEIN L25/GLN-TRNA SYNTHETASE, ANTI-CODON-BINDING DOMAIN-CONTAINING PROTEIN"/>
    <property type="match status" value="1"/>
</dbReference>
<evidence type="ECO:0000313" key="10">
    <source>
        <dbReference type="Proteomes" id="UP000178645"/>
    </source>
</evidence>
<name>A0A1F6Y6R8_9BACT</name>
<comment type="caution">
    <text evidence="9">The sequence shown here is derived from an EMBL/GenBank/DDBJ whole genome shotgun (WGS) entry which is preliminary data.</text>
</comment>
<feature type="domain" description="Large ribosomal subunit protein bL25 L25" evidence="7">
    <location>
        <begin position="4"/>
        <end position="113"/>
    </location>
</feature>
<feature type="compositionally biased region" description="Low complexity" evidence="6">
    <location>
        <begin position="235"/>
        <end position="246"/>
    </location>
</feature>